<dbReference type="Pfam" id="PF00550">
    <property type="entry name" value="PP-binding"/>
    <property type="match status" value="1"/>
</dbReference>
<dbReference type="PROSITE" id="PS50075">
    <property type="entry name" value="CARRIER"/>
    <property type="match status" value="1"/>
</dbReference>
<dbReference type="PANTHER" id="PTHR34069">
    <property type="entry name" value="3-OXOACYL-[ACYL-CARRIER-PROTEIN] SYNTHASE 3"/>
    <property type="match status" value="1"/>
</dbReference>
<evidence type="ECO:0000259" key="5">
    <source>
        <dbReference type="PROSITE" id="PS50075"/>
    </source>
</evidence>
<dbReference type="GO" id="GO:0033818">
    <property type="term" value="F:beta-ketoacyl-acyl-carrier-protein synthase III activity"/>
    <property type="evidence" value="ECO:0007669"/>
    <property type="project" value="UniProtKB-EC"/>
</dbReference>
<evidence type="ECO:0000256" key="4">
    <source>
        <dbReference type="ARBA" id="ARBA00023315"/>
    </source>
</evidence>
<evidence type="ECO:0000313" key="6">
    <source>
        <dbReference type="EMBL" id="NQE34938.1"/>
    </source>
</evidence>
<protein>
    <submittedName>
        <fullName evidence="6">3-oxoacyl-[acyl-carrier-protein] synthase 3</fullName>
        <ecNumber evidence="6">2.3.1.180</ecNumber>
    </submittedName>
</protein>
<dbReference type="Pfam" id="PF08541">
    <property type="entry name" value="ACP_syn_III_C"/>
    <property type="match status" value="1"/>
</dbReference>
<evidence type="ECO:0000256" key="2">
    <source>
        <dbReference type="ARBA" id="ARBA00022553"/>
    </source>
</evidence>
<sequence>MVMMNPSVGIRSLALSFPSLIRTNDYWLEKFPHLFAVTSQRRTRLSQSNEFTSDDDGFAIWSQEVAPYLSDPFRGNVERRVLGAGESSLMLECRAAREALDAAKLSTDEVELAIVASIFPEQLVPGNASYLAGELQLQCPAWNLESTCSSALVALQNARALVQTGEYRNVLVVVSHIESNSVDEEDTLSWSMGDAAGAFVVDSLKPDRGVLGTKIINTAATCGAYLHELITDAQGKPGMRTRTGENASSFAETSVEFVRTCCEGAVAAAGVTLEQIDFFAFNTPTAWYARLCARALGIAPERTIDLYPWYANIGSVFAIANLYHAALAGKIRENDLVLVYTNGAAATAAATVMRWGDVALGTAPAPPINVNREEEKSAVNLFDVQKAVLSKEKLFAAAPREQQQILETYLIEWLTNSLQFPFDSLTPQHSLALLLDSLMAFELRSRIETDLQVRVPIERFFGDNNISQLAELVLNQLALANLTASESGFVTEFKAEEQREILSL</sequence>
<dbReference type="SMART" id="SM00823">
    <property type="entry name" value="PKS_PP"/>
    <property type="match status" value="1"/>
</dbReference>
<evidence type="ECO:0000256" key="1">
    <source>
        <dbReference type="ARBA" id="ARBA00022450"/>
    </source>
</evidence>
<dbReference type="Proteomes" id="UP000702425">
    <property type="component" value="Unassembled WGS sequence"/>
</dbReference>
<dbReference type="EMBL" id="SRRZ01000043">
    <property type="protein sequence ID" value="NQE34938.1"/>
    <property type="molecule type" value="Genomic_DNA"/>
</dbReference>
<name>A0ABX2CYE0_9CYAN</name>
<proteinExistence type="predicted"/>
<feature type="domain" description="Carrier" evidence="5">
    <location>
        <begin position="400"/>
        <end position="477"/>
    </location>
</feature>
<evidence type="ECO:0000313" key="7">
    <source>
        <dbReference type="Proteomes" id="UP000702425"/>
    </source>
</evidence>
<evidence type="ECO:0000256" key="3">
    <source>
        <dbReference type="ARBA" id="ARBA00022679"/>
    </source>
</evidence>
<gene>
    <name evidence="6" type="primary">fabH_3</name>
    <name evidence="6" type="ORF">E5S67_02667</name>
</gene>
<dbReference type="Gene3D" id="3.40.47.10">
    <property type="match status" value="1"/>
</dbReference>
<dbReference type="EC" id="2.3.1.180" evidence="6"/>
<dbReference type="InterPro" id="IPR013747">
    <property type="entry name" value="ACP_syn_III_C"/>
</dbReference>
<keyword evidence="3 6" id="KW-0808">Transferase</keyword>
<dbReference type="Gene3D" id="1.10.1200.10">
    <property type="entry name" value="ACP-like"/>
    <property type="match status" value="1"/>
</dbReference>
<keyword evidence="1" id="KW-0596">Phosphopantetheine</keyword>
<dbReference type="InterPro" id="IPR016039">
    <property type="entry name" value="Thiolase-like"/>
</dbReference>
<reference evidence="6 7" key="1">
    <citation type="journal article" date="2020" name="Sci. Rep.">
        <title>A novel cyanobacterial geosmin producer, revising GeoA distribution and dispersion patterns in Bacteria.</title>
        <authorList>
            <person name="Churro C."/>
            <person name="Semedo-Aguiar A.P."/>
            <person name="Silva A.D."/>
            <person name="Pereira-Leal J.B."/>
            <person name="Leite R.B."/>
        </authorList>
    </citation>
    <scope>NUCLEOTIDE SEQUENCE [LARGE SCALE GENOMIC DNA]</scope>
    <source>
        <strain evidence="6 7">IPMA8</strain>
    </source>
</reference>
<dbReference type="InterPro" id="IPR013751">
    <property type="entry name" value="ACP_syn_III_N"/>
</dbReference>
<dbReference type="PANTHER" id="PTHR34069:SF3">
    <property type="entry name" value="ACYL-COA:ACYL-COA ALKYLTRANSFERASE"/>
    <property type="match status" value="1"/>
</dbReference>
<dbReference type="InterPro" id="IPR020806">
    <property type="entry name" value="PKS_PP-bd"/>
</dbReference>
<comment type="caution">
    <text evidence="6">The sequence shown here is derived from an EMBL/GenBank/DDBJ whole genome shotgun (WGS) entry which is preliminary data.</text>
</comment>
<dbReference type="Pfam" id="PF08545">
    <property type="entry name" value="ACP_syn_III"/>
    <property type="match status" value="1"/>
</dbReference>
<dbReference type="SUPFAM" id="SSF53901">
    <property type="entry name" value="Thiolase-like"/>
    <property type="match status" value="1"/>
</dbReference>
<dbReference type="InterPro" id="IPR036736">
    <property type="entry name" value="ACP-like_sf"/>
</dbReference>
<accession>A0ABX2CYE0</accession>
<keyword evidence="4 6" id="KW-0012">Acyltransferase</keyword>
<dbReference type="SUPFAM" id="SSF47336">
    <property type="entry name" value="ACP-like"/>
    <property type="match status" value="1"/>
</dbReference>
<keyword evidence="7" id="KW-1185">Reference proteome</keyword>
<organism evidence="6 7">
    <name type="scientific">Microcoleus asticus IPMA8</name>
    <dbReference type="NCBI Taxonomy" id="2563858"/>
    <lineage>
        <taxon>Bacteria</taxon>
        <taxon>Bacillati</taxon>
        <taxon>Cyanobacteriota</taxon>
        <taxon>Cyanophyceae</taxon>
        <taxon>Oscillatoriophycideae</taxon>
        <taxon>Oscillatoriales</taxon>
        <taxon>Microcoleaceae</taxon>
        <taxon>Microcoleus</taxon>
        <taxon>Microcoleus asticus</taxon>
    </lineage>
</organism>
<keyword evidence="2" id="KW-0597">Phosphoprotein</keyword>
<dbReference type="InterPro" id="IPR009081">
    <property type="entry name" value="PP-bd_ACP"/>
</dbReference>